<proteinExistence type="predicted"/>
<organism evidence="5 6">
    <name type="scientific">Dictyobacter alpinus</name>
    <dbReference type="NCBI Taxonomy" id="2014873"/>
    <lineage>
        <taxon>Bacteria</taxon>
        <taxon>Bacillati</taxon>
        <taxon>Chloroflexota</taxon>
        <taxon>Ktedonobacteria</taxon>
        <taxon>Ktedonobacterales</taxon>
        <taxon>Dictyobacteraceae</taxon>
        <taxon>Dictyobacter</taxon>
    </lineage>
</organism>
<accession>A0A402B8G6</accession>
<dbReference type="InterPro" id="IPR018060">
    <property type="entry name" value="HTH_AraC"/>
</dbReference>
<comment type="caution">
    <text evidence="5">The sequence shown here is derived from an EMBL/GenBank/DDBJ whole genome shotgun (WGS) entry which is preliminary data.</text>
</comment>
<dbReference type="PROSITE" id="PS00041">
    <property type="entry name" value="HTH_ARAC_FAMILY_1"/>
    <property type="match status" value="1"/>
</dbReference>
<keyword evidence="3" id="KW-0804">Transcription</keyword>
<evidence type="ECO:0000259" key="4">
    <source>
        <dbReference type="PROSITE" id="PS01124"/>
    </source>
</evidence>
<dbReference type="AlphaFoldDB" id="A0A402B8G6"/>
<keyword evidence="2" id="KW-0238">DNA-binding</keyword>
<dbReference type="PANTHER" id="PTHR46796">
    <property type="entry name" value="HTH-TYPE TRANSCRIPTIONAL ACTIVATOR RHAS-RELATED"/>
    <property type="match status" value="1"/>
</dbReference>
<sequence>MVGWHPSPSIEGADQPCTFTRLFHQTTGESPHQFVLRQRIEHAQRLLKESDLPLISIALESGFASQSHLTQVFKRYLGLTPRIYRQAHSI</sequence>
<protein>
    <recommendedName>
        <fullName evidence="4">HTH araC/xylS-type domain-containing protein</fullName>
    </recommendedName>
</protein>
<dbReference type="Gene3D" id="1.10.10.60">
    <property type="entry name" value="Homeodomain-like"/>
    <property type="match status" value="2"/>
</dbReference>
<evidence type="ECO:0000256" key="2">
    <source>
        <dbReference type="ARBA" id="ARBA00023125"/>
    </source>
</evidence>
<dbReference type="PROSITE" id="PS01124">
    <property type="entry name" value="HTH_ARAC_FAMILY_2"/>
    <property type="match status" value="1"/>
</dbReference>
<dbReference type="Proteomes" id="UP000287171">
    <property type="component" value="Unassembled WGS sequence"/>
</dbReference>
<evidence type="ECO:0000313" key="5">
    <source>
        <dbReference type="EMBL" id="GCE27664.1"/>
    </source>
</evidence>
<dbReference type="GO" id="GO:0003700">
    <property type="term" value="F:DNA-binding transcription factor activity"/>
    <property type="evidence" value="ECO:0007669"/>
    <property type="project" value="InterPro"/>
</dbReference>
<dbReference type="GO" id="GO:0043565">
    <property type="term" value="F:sequence-specific DNA binding"/>
    <property type="evidence" value="ECO:0007669"/>
    <property type="project" value="InterPro"/>
</dbReference>
<name>A0A402B8G6_9CHLR</name>
<dbReference type="Pfam" id="PF12833">
    <property type="entry name" value="HTH_18"/>
    <property type="match status" value="1"/>
</dbReference>
<reference evidence="6" key="1">
    <citation type="submission" date="2018-12" db="EMBL/GenBank/DDBJ databases">
        <title>Tengunoibacter tsumagoiensis gen. nov., sp. nov., Dictyobacter kobayashii sp. nov., D. alpinus sp. nov., and D. joshuensis sp. nov. and description of Dictyobacteraceae fam. nov. within the order Ktedonobacterales isolated from Tengu-no-mugimeshi.</title>
        <authorList>
            <person name="Wang C.M."/>
            <person name="Zheng Y."/>
            <person name="Sakai Y."/>
            <person name="Toyoda A."/>
            <person name="Minakuchi Y."/>
            <person name="Abe K."/>
            <person name="Yokota A."/>
            <person name="Yabe S."/>
        </authorList>
    </citation>
    <scope>NUCLEOTIDE SEQUENCE [LARGE SCALE GENOMIC DNA]</scope>
    <source>
        <strain evidence="6">Uno16</strain>
    </source>
</reference>
<dbReference type="InterPro" id="IPR050204">
    <property type="entry name" value="AraC_XylS_family_regulators"/>
</dbReference>
<feature type="domain" description="HTH araC/xylS-type" evidence="4">
    <location>
        <begin position="18"/>
        <end position="87"/>
    </location>
</feature>
<dbReference type="OrthoDB" id="516605at2"/>
<evidence type="ECO:0000256" key="3">
    <source>
        <dbReference type="ARBA" id="ARBA00023163"/>
    </source>
</evidence>
<dbReference type="SUPFAM" id="SSF46689">
    <property type="entry name" value="Homeodomain-like"/>
    <property type="match status" value="1"/>
</dbReference>
<dbReference type="InterPro" id="IPR018062">
    <property type="entry name" value="HTH_AraC-typ_CS"/>
</dbReference>
<keyword evidence="6" id="KW-1185">Reference proteome</keyword>
<keyword evidence="1" id="KW-0805">Transcription regulation</keyword>
<gene>
    <name evidence="5" type="ORF">KDA_31480</name>
</gene>
<evidence type="ECO:0000313" key="6">
    <source>
        <dbReference type="Proteomes" id="UP000287171"/>
    </source>
</evidence>
<dbReference type="InterPro" id="IPR009057">
    <property type="entry name" value="Homeodomain-like_sf"/>
</dbReference>
<dbReference type="RefSeq" id="WP_126627975.1">
    <property type="nucleotide sequence ID" value="NZ_BIFT01000001.1"/>
</dbReference>
<dbReference type="EMBL" id="BIFT01000001">
    <property type="protein sequence ID" value="GCE27664.1"/>
    <property type="molecule type" value="Genomic_DNA"/>
</dbReference>
<dbReference type="SMART" id="SM00342">
    <property type="entry name" value="HTH_ARAC"/>
    <property type="match status" value="1"/>
</dbReference>
<evidence type="ECO:0000256" key="1">
    <source>
        <dbReference type="ARBA" id="ARBA00023015"/>
    </source>
</evidence>
<dbReference type="PANTHER" id="PTHR46796:SF6">
    <property type="entry name" value="ARAC SUBFAMILY"/>
    <property type="match status" value="1"/>
</dbReference>